<dbReference type="Pfam" id="PF07727">
    <property type="entry name" value="RVT_2"/>
    <property type="match status" value="1"/>
</dbReference>
<feature type="domain" description="Reverse transcriptase Ty1/copia-type" evidence="2">
    <location>
        <begin position="4"/>
        <end position="111"/>
    </location>
</feature>
<protein>
    <recommendedName>
        <fullName evidence="2">Reverse transcriptase Ty1/copia-type domain-containing protein</fullName>
    </recommendedName>
</protein>
<proteinExistence type="predicted"/>
<gene>
    <name evidence="3" type="ORF">NPIL_229121</name>
</gene>
<evidence type="ECO:0000313" key="4">
    <source>
        <dbReference type="Proteomes" id="UP000887013"/>
    </source>
</evidence>
<evidence type="ECO:0000259" key="2">
    <source>
        <dbReference type="Pfam" id="PF07727"/>
    </source>
</evidence>
<dbReference type="AlphaFoldDB" id="A0A8X6P960"/>
<evidence type="ECO:0000313" key="3">
    <source>
        <dbReference type="EMBL" id="GFT55222.1"/>
    </source>
</evidence>
<comment type="caution">
    <text evidence="3">The sequence shown here is derived from an EMBL/GenBank/DDBJ whole genome shotgun (WGS) entry which is preliminary data.</text>
</comment>
<sequence>MMEKKNDDKSHRKIGSRCYTRQDSGPKDTTRSLGLTFDENFSSVVNHTTRRVLLTAEIYERMHVNNVNIIAAFLHRDHHEDFYMQHLEGYVKLLEDQKVCKLKKFLYGPKKQLRLGIKYG</sequence>
<evidence type="ECO:0000256" key="1">
    <source>
        <dbReference type="SAM" id="MobiDB-lite"/>
    </source>
</evidence>
<keyword evidence="4" id="KW-1185">Reference proteome</keyword>
<dbReference type="Proteomes" id="UP000887013">
    <property type="component" value="Unassembled WGS sequence"/>
</dbReference>
<dbReference type="OrthoDB" id="6516490at2759"/>
<organism evidence="3 4">
    <name type="scientific">Nephila pilipes</name>
    <name type="common">Giant wood spider</name>
    <name type="synonym">Nephila maculata</name>
    <dbReference type="NCBI Taxonomy" id="299642"/>
    <lineage>
        <taxon>Eukaryota</taxon>
        <taxon>Metazoa</taxon>
        <taxon>Ecdysozoa</taxon>
        <taxon>Arthropoda</taxon>
        <taxon>Chelicerata</taxon>
        <taxon>Arachnida</taxon>
        <taxon>Araneae</taxon>
        <taxon>Araneomorphae</taxon>
        <taxon>Entelegynae</taxon>
        <taxon>Araneoidea</taxon>
        <taxon>Nephilidae</taxon>
        <taxon>Nephila</taxon>
    </lineage>
</organism>
<feature type="compositionally biased region" description="Basic and acidic residues" evidence="1">
    <location>
        <begin position="1"/>
        <end position="10"/>
    </location>
</feature>
<name>A0A8X6P960_NEPPI</name>
<accession>A0A8X6P960</accession>
<dbReference type="InterPro" id="IPR013103">
    <property type="entry name" value="RVT_2"/>
</dbReference>
<reference evidence="3" key="1">
    <citation type="submission" date="2020-08" db="EMBL/GenBank/DDBJ databases">
        <title>Multicomponent nature underlies the extraordinary mechanical properties of spider dragline silk.</title>
        <authorList>
            <person name="Kono N."/>
            <person name="Nakamura H."/>
            <person name="Mori M."/>
            <person name="Yoshida Y."/>
            <person name="Ohtoshi R."/>
            <person name="Malay A.D."/>
            <person name="Moran D.A.P."/>
            <person name="Tomita M."/>
            <person name="Numata K."/>
            <person name="Arakawa K."/>
        </authorList>
    </citation>
    <scope>NUCLEOTIDE SEQUENCE</scope>
</reference>
<feature type="region of interest" description="Disordered" evidence="1">
    <location>
        <begin position="1"/>
        <end position="32"/>
    </location>
</feature>
<dbReference type="EMBL" id="BMAW01017712">
    <property type="protein sequence ID" value="GFT55222.1"/>
    <property type="molecule type" value="Genomic_DNA"/>
</dbReference>